<keyword evidence="3 10" id="KW-0812">Transmembrane</keyword>
<feature type="transmembrane region" description="Helical" evidence="10">
    <location>
        <begin position="422"/>
        <end position="445"/>
    </location>
</feature>
<reference evidence="12 13" key="1">
    <citation type="submission" date="2020-04" db="EMBL/GenBank/DDBJ databases">
        <title>Perkinsus olseni comparative genomics.</title>
        <authorList>
            <person name="Bogema D.R."/>
        </authorList>
    </citation>
    <scope>NUCLEOTIDE SEQUENCE [LARGE SCALE GENOMIC DNA]</scope>
    <source>
        <strain evidence="12">ATCC PRA-205</strain>
    </source>
</reference>
<dbReference type="SUPFAM" id="SSF81321">
    <property type="entry name" value="Family A G protein-coupled receptor-like"/>
    <property type="match status" value="1"/>
</dbReference>
<dbReference type="AlphaFoldDB" id="A0A7J6QHN7"/>
<organism evidence="12 13">
    <name type="scientific">Perkinsus olseni</name>
    <name type="common">Perkinsus atlanticus</name>
    <dbReference type="NCBI Taxonomy" id="32597"/>
    <lineage>
        <taxon>Eukaryota</taxon>
        <taxon>Sar</taxon>
        <taxon>Alveolata</taxon>
        <taxon>Perkinsozoa</taxon>
        <taxon>Perkinsea</taxon>
        <taxon>Perkinsida</taxon>
        <taxon>Perkinsidae</taxon>
        <taxon>Perkinsus</taxon>
    </lineage>
</organism>
<evidence type="ECO:0000256" key="4">
    <source>
        <dbReference type="ARBA" id="ARBA00022741"/>
    </source>
</evidence>
<dbReference type="Pfam" id="PF01230">
    <property type="entry name" value="HIT"/>
    <property type="match status" value="1"/>
</dbReference>
<feature type="compositionally biased region" description="Low complexity" evidence="9">
    <location>
        <begin position="162"/>
        <end position="178"/>
    </location>
</feature>
<dbReference type="SMART" id="SM01021">
    <property type="entry name" value="Bac_rhodopsin"/>
    <property type="match status" value="1"/>
</dbReference>
<feature type="compositionally biased region" description="Basic and acidic residues" evidence="9">
    <location>
        <begin position="89"/>
        <end position="111"/>
    </location>
</feature>
<dbReference type="SUPFAM" id="SSF54197">
    <property type="entry name" value="HIT-like"/>
    <property type="match status" value="1"/>
</dbReference>
<evidence type="ECO:0000313" key="12">
    <source>
        <dbReference type="EMBL" id="KAF4708104.1"/>
    </source>
</evidence>
<dbReference type="Gene3D" id="3.30.428.10">
    <property type="entry name" value="HIT-like"/>
    <property type="match status" value="1"/>
</dbReference>
<keyword evidence="4" id="KW-0547">Nucleotide-binding</keyword>
<feature type="domain" description="HIT" evidence="11">
    <location>
        <begin position="685"/>
        <end position="794"/>
    </location>
</feature>
<evidence type="ECO:0000256" key="8">
    <source>
        <dbReference type="PROSITE-ProRule" id="PRU00464"/>
    </source>
</evidence>
<dbReference type="PROSITE" id="PS51084">
    <property type="entry name" value="HIT_2"/>
    <property type="match status" value="1"/>
</dbReference>
<dbReference type="InterPro" id="IPR019808">
    <property type="entry name" value="Histidine_triad_CS"/>
</dbReference>
<evidence type="ECO:0000256" key="2">
    <source>
        <dbReference type="ARBA" id="ARBA00008130"/>
    </source>
</evidence>
<comment type="subcellular location">
    <subcellularLocation>
        <location evidence="1">Membrane</location>
        <topology evidence="1">Multi-pass membrane protein</topology>
    </subcellularLocation>
</comment>
<evidence type="ECO:0000256" key="10">
    <source>
        <dbReference type="SAM" id="Phobius"/>
    </source>
</evidence>
<feature type="compositionally biased region" description="Low complexity" evidence="9">
    <location>
        <begin position="121"/>
        <end position="138"/>
    </location>
</feature>
<dbReference type="Gene3D" id="1.20.1070.10">
    <property type="entry name" value="Rhodopsin 7-helix transmembrane proteins"/>
    <property type="match status" value="1"/>
</dbReference>
<dbReference type="InterPro" id="IPR001425">
    <property type="entry name" value="Arc/bac/fun_rhodopsins"/>
</dbReference>
<keyword evidence="7 10" id="KW-0472">Membrane</keyword>
<evidence type="ECO:0000259" key="11">
    <source>
        <dbReference type="PROSITE" id="PS51084"/>
    </source>
</evidence>
<dbReference type="PROSITE" id="PS00892">
    <property type="entry name" value="HIT_1"/>
    <property type="match status" value="1"/>
</dbReference>
<feature type="region of interest" description="Disordered" evidence="9">
    <location>
        <begin position="1"/>
        <end position="178"/>
    </location>
</feature>
<dbReference type="FunFam" id="3.30.428.10:FF:000011">
    <property type="entry name" value="Fragile histidine triad"/>
    <property type="match status" value="1"/>
</dbReference>
<keyword evidence="6 10" id="KW-1133">Transmembrane helix</keyword>
<dbReference type="PANTHER" id="PTHR46243:SF1">
    <property type="entry name" value="BIS(5'-ADENOSYL)-TRIPHOSPHATASE"/>
    <property type="match status" value="1"/>
</dbReference>
<proteinExistence type="inferred from homology"/>
<name>A0A7J6QHN7_PEROL</name>
<dbReference type="GO" id="GO:0000166">
    <property type="term" value="F:nucleotide binding"/>
    <property type="evidence" value="ECO:0007669"/>
    <property type="project" value="UniProtKB-KW"/>
</dbReference>
<protein>
    <recommendedName>
        <fullName evidence="11">HIT domain-containing protein</fullName>
    </recommendedName>
</protein>
<feature type="short sequence motif" description="Histidine triad motif" evidence="8">
    <location>
        <begin position="779"/>
        <end position="783"/>
    </location>
</feature>
<dbReference type="PANTHER" id="PTHR46243">
    <property type="entry name" value="BIS(5'-ADENOSYL)-TRIPHOSPHATASE"/>
    <property type="match status" value="1"/>
</dbReference>
<gene>
    <name evidence="12" type="ORF">FOZ62_021793</name>
</gene>
<feature type="transmembrane region" description="Helical" evidence="10">
    <location>
        <begin position="354"/>
        <end position="378"/>
    </location>
</feature>
<dbReference type="InterPro" id="IPR011146">
    <property type="entry name" value="HIT-like"/>
</dbReference>
<dbReference type="EMBL" id="JABANM010029370">
    <property type="protein sequence ID" value="KAF4708104.1"/>
    <property type="molecule type" value="Genomic_DNA"/>
</dbReference>
<dbReference type="GO" id="GO:0016020">
    <property type="term" value="C:membrane"/>
    <property type="evidence" value="ECO:0007669"/>
    <property type="project" value="UniProtKB-SubCell"/>
</dbReference>
<dbReference type="Proteomes" id="UP000574390">
    <property type="component" value="Unassembled WGS sequence"/>
</dbReference>
<evidence type="ECO:0000256" key="5">
    <source>
        <dbReference type="ARBA" id="ARBA00022801"/>
    </source>
</evidence>
<evidence type="ECO:0000256" key="6">
    <source>
        <dbReference type="ARBA" id="ARBA00022989"/>
    </source>
</evidence>
<evidence type="ECO:0000256" key="1">
    <source>
        <dbReference type="ARBA" id="ARBA00004141"/>
    </source>
</evidence>
<dbReference type="InterPro" id="IPR051884">
    <property type="entry name" value="Bis(5'-adenosyl)-TPase_reg"/>
</dbReference>
<dbReference type="InterPro" id="IPR036265">
    <property type="entry name" value="HIT-like_sf"/>
</dbReference>
<evidence type="ECO:0000256" key="3">
    <source>
        <dbReference type="ARBA" id="ARBA00022692"/>
    </source>
</evidence>
<dbReference type="Pfam" id="PF01036">
    <property type="entry name" value="Bac_rhodopsin"/>
    <property type="match status" value="1"/>
</dbReference>
<keyword evidence="5" id="KW-0378">Hydrolase</keyword>
<dbReference type="PRINTS" id="PR00251">
    <property type="entry name" value="BACTRLOPSIN"/>
</dbReference>
<feature type="transmembrane region" description="Helical" evidence="10">
    <location>
        <begin position="398"/>
        <end position="415"/>
    </location>
</feature>
<comment type="caution">
    <text evidence="12">The sequence shown here is derived from an EMBL/GenBank/DDBJ whole genome shotgun (WGS) entry which is preliminary data.</text>
</comment>
<evidence type="ECO:0000256" key="7">
    <source>
        <dbReference type="ARBA" id="ARBA00023136"/>
    </source>
</evidence>
<evidence type="ECO:0000256" key="9">
    <source>
        <dbReference type="SAM" id="MobiDB-lite"/>
    </source>
</evidence>
<feature type="transmembrane region" description="Helical" evidence="10">
    <location>
        <begin position="310"/>
        <end position="333"/>
    </location>
</feature>
<dbReference type="GO" id="GO:0016787">
    <property type="term" value="F:hydrolase activity"/>
    <property type="evidence" value="ECO:0007669"/>
    <property type="project" value="UniProtKB-KW"/>
</dbReference>
<accession>A0A7J6QHN7</accession>
<feature type="transmembrane region" description="Helical" evidence="10">
    <location>
        <begin position="451"/>
        <end position="470"/>
    </location>
</feature>
<comment type="similarity">
    <text evidence="2">Belongs to the archaeal/bacterial/fungal opsin family.</text>
</comment>
<feature type="compositionally biased region" description="Basic and acidic residues" evidence="9">
    <location>
        <begin position="10"/>
        <end position="27"/>
    </location>
</feature>
<feature type="transmembrane region" description="Helical" evidence="10">
    <location>
        <begin position="491"/>
        <end position="509"/>
    </location>
</feature>
<sequence>MGCGASSSSKPEEVVKTVPVEEPKAVEEEAPAAAGNGDAGPESMRASVSNYVQRLASAATDKPADGEAAQAPAINVEGVPALAAYDANEWGKNEKDAPEESKPEENARPAVEDEEGPVDPAPSAAEENPTETAAAAVPENKEESGDEEVVEAEGKNEEPAAEEAAVAAPAEEAPAAVEEGGEVVELYVGGDGGWEEDDGDLSTKEGCRSDDFFVWRDLEIEIAPLGEEEEDRRVQVYSRPVPKSLTTKAWLGAAFLSACTVKLAAPMTAMNFAGGAVAAAPMALVQSSFIPSISPSLSTLYMNLPSVGMALTWVAASFTVPNIIMAATAYVMVKASFGFIRRGRSVPVGSGRPVYYIAAAVTATTACGYLAQLLALSPVFTGTTLLGHHVASLVPSKYIEWIVSSSLMLINAGLMSGAGVKAVVPALVANTIWIGGEFGSLFVITPWWAKAGLYSASLCLGVVPLIWYVGCRLRDISKSHGDRELAGRFRLIADLTVVTWSLYPVAWLVSDGLGIVKIGSTSYAIMISGLDLLSKYGGSTLVTKDHQVLDRAYGIATGHAGGKVRRARVTPVAGEGEPAVYTEPPPLLGELATAALQDMLLHPFDTPSPSLETSLAFSSVVHRVAAKSRVFSLRGRNDEICGSSSPEQWNDGRSSTGGAHLLSLIRLFSSSMPSSRALLSALTVDTLPFGQYSVSKRELFGLTEHSYALVNLKPVVPGHVLVCSRRPVARLHELSPVELSDLWQLATKVDRCLLKAFPEMDSSTYAVQDGPSAGQTVHHVHIHVMPRGPKDAFNSQGKNDKVYDAIQENERECVRMDIPSDEEREPRTEEDMFREAETLLKFMDEIDEEDSEIADRKQK</sequence>
<evidence type="ECO:0000313" key="13">
    <source>
        <dbReference type="Proteomes" id="UP000574390"/>
    </source>
</evidence>